<keyword evidence="2" id="KW-1185">Reference proteome</keyword>
<evidence type="ECO:0000313" key="2">
    <source>
        <dbReference type="Proteomes" id="UP000243686"/>
    </source>
</evidence>
<accession>A0A1S8WTK0</accession>
<dbReference type="Proteomes" id="UP000243686">
    <property type="component" value="Unassembled WGS sequence"/>
</dbReference>
<proteinExistence type="predicted"/>
<gene>
    <name evidence="1" type="ORF">X801_06315</name>
</gene>
<dbReference type="InterPro" id="IPR038386">
    <property type="entry name" value="Beta-thymosin_sf"/>
</dbReference>
<protein>
    <submittedName>
        <fullName evidence="1">Uncharacterized protein</fullName>
    </submittedName>
</protein>
<dbReference type="AlphaFoldDB" id="A0A1S8WTK0"/>
<dbReference type="Gene3D" id="1.20.5.520">
    <property type="entry name" value="Single helix bin"/>
    <property type="match status" value="1"/>
</dbReference>
<reference evidence="1 2" key="1">
    <citation type="submission" date="2015-03" db="EMBL/GenBank/DDBJ databases">
        <title>Draft genome of the nematode, Opisthorchis viverrini.</title>
        <authorList>
            <person name="Mitreva M."/>
        </authorList>
    </citation>
    <scope>NUCLEOTIDE SEQUENCE [LARGE SCALE GENOMIC DNA]</scope>
    <source>
        <strain evidence="1">Khon Kaen</strain>
    </source>
</reference>
<dbReference type="EMBL" id="KV894832">
    <property type="protein sequence ID" value="OON17842.1"/>
    <property type="molecule type" value="Genomic_DNA"/>
</dbReference>
<evidence type="ECO:0000313" key="1">
    <source>
        <dbReference type="EMBL" id="OON17842.1"/>
    </source>
</evidence>
<organism evidence="1 2">
    <name type="scientific">Opisthorchis viverrini</name>
    <name type="common">Southeast Asian liver fluke</name>
    <dbReference type="NCBI Taxonomy" id="6198"/>
    <lineage>
        <taxon>Eukaryota</taxon>
        <taxon>Metazoa</taxon>
        <taxon>Spiralia</taxon>
        <taxon>Lophotrochozoa</taxon>
        <taxon>Platyhelminthes</taxon>
        <taxon>Trematoda</taxon>
        <taxon>Digenea</taxon>
        <taxon>Opisthorchiida</taxon>
        <taxon>Opisthorchiata</taxon>
        <taxon>Opisthorchiidae</taxon>
        <taxon>Opisthorchis</taxon>
    </lineage>
</organism>
<sequence length="96" mass="10460">MEAAGDPKAVLQDISKFDKSGLGHVVPEEKVVLPSAEGFSLEISASWTSSVLLTRQVRGFERSEATFTTGASQLITNRLLDVFVDVVFGRRCVFGR</sequence>
<name>A0A1S8WTK0_OPIVI</name>